<dbReference type="CDD" id="cd06260">
    <property type="entry name" value="DUF820-like"/>
    <property type="match status" value="1"/>
</dbReference>
<protein>
    <recommendedName>
        <fullName evidence="1">Putative restriction endonuclease domain-containing protein</fullName>
    </recommendedName>
</protein>
<organism evidence="2 3">
    <name type="scientific">Gloeobacter kilaueensis (strain ATCC BAA-2537 / CCAP 1431/1 / ULC 316 / JS1)</name>
    <dbReference type="NCBI Taxonomy" id="1183438"/>
    <lineage>
        <taxon>Bacteria</taxon>
        <taxon>Bacillati</taxon>
        <taxon>Cyanobacteriota</taxon>
        <taxon>Cyanophyceae</taxon>
        <taxon>Gloeobacterales</taxon>
        <taxon>Gloeobacteraceae</taxon>
        <taxon>Gloeobacter</taxon>
    </lineage>
</organism>
<evidence type="ECO:0000259" key="1">
    <source>
        <dbReference type="Pfam" id="PF05685"/>
    </source>
</evidence>
<dbReference type="Gene3D" id="3.90.1570.10">
    <property type="entry name" value="tt1808, chain A"/>
    <property type="match status" value="1"/>
</dbReference>
<dbReference type="KEGG" id="glj:GKIL_1194"/>
<proteinExistence type="predicted"/>
<dbReference type="OrthoDB" id="427876at2"/>
<dbReference type="STRING" id="1183438.GKIL_1194"/>
<gene>
    <name evidence="2" type="ORF">GKIL_1194</name>
</gene>
<dbReference type="InterPro" id="IPR011335">
    <property type="entry name" value="Restrct_endonuc-II-like"/>
</dbReference>
<dbReference type="RefSeq" id="WP_023172524.1">
    <property type="nucleotide sequence ID" value="NC_022600.1"/>
</dbReference>
<sequence>MGTLSVTQPQAFLLTGTTWENYQSLLAIVGERPIRVTYDRGNLELVSPSFNHERLKKRLARIVAALTEELDLALVAAGSTTLKRQDLDRGLQPDECFYIQSAEAVAGKTQVSLPDEPAPDLVIEIDVTSSSLDRLGVYAAMGVPEVWRYRNGSLIAYCLDPAKIAYQEIEYSAAFSFLNLSELAQFLQQHSEENDTALVKAFRFWLRERLLP</sequence>
<reference evidence="2 3" key="1">
    <citation type="journal article" date="2013" name="PLoS ONE">
        <title>Cultivation and Complete Genome Sequencing of Gloeobacter kilaueensis sp. nov., from a Lava Cave in Kilauea Caldera, Hawai'i.</title>
        <authorList>
            <person name="Saw J.H."/>
            <person name="Schatz M."/>
            <person name="Brown M.V."/>
            <person name="Kunkel D.D."/>
            <person name="Foster J.S."/>
            <person name="Shick H."/>
            <person name="Christensen S."/>
            <person name="Hou S."/>
            <person name="Wan X."/>
            <person name="Donachie S.P."/>
        </authorList>
    </citation>
    <scope>NUCLEOTIDE SEQUENCE [LARGE SCALE GENOMIC DNA]</scope>
    <source>
        <strain evidence="3">JS</strain>
    </source>
</reference>
<feature type="domain" description="Putative restriction endonuclease" evidence="1">
    <location>
        <begin position="19"/>
        <end position="183"/>
    </location>
</feature>
<accession>U5QIG0</accession>
<evidence type="ECO:0000313" key="2">
    <source>
        <dbReference type="EMBL" id="AGY57440.1"/>
    </source>
</evidence>
<dbReference type="InterPro" id="IPR008538">
    <property type="entry name" value="Uma2"/>
</dbReference>
<name>U5QIG0_GLOK1</name>
<dbReference type="eggNOG" id="COG4636">
    <property type="taxonomic scope" value="Bacteria"/>
</dbReference>
<dbReference type="AlphaFoldDB" id="U5QIG0"/>
<dbReference type="InterPro" id="IPR012296">
    <property type="entry name" value="Nuclease_put_TT1808"/>
</dbReference>
<dbReference type="EMBL" id="CP003587">
    <property type="protein sequence ID" value="AGY57440.1"/>
    <property type="molecule type" value="Genomic_DNA"/>
</dbReference>
<dbReference type="PANTHER" id="PTHR47152">
    <property type="entry name" value="SLR2084 PROTEIN-RELATED"/>
    <property type="match status" value="1"/>
</dbReference>
<dbReference type="Proteomes" id="UP000017396">
    <property type="component" value="Chromosome"/>
</dbReference>
<keyword evidence="3" id="KW-1185">Reference proteome</keyword>
<evidence type="ECO:0000313" key="3">
    <source>
        <dbReference type="Proteomes" id="UP000017396"/>
    </source>
</evidence>
<dbReference type="PANTHER" id="PTHR47152:SF2">
    <property type="entry name" value="SLR2084 PROTEIN"/>
    <property type="match status" value="1"/>
</dbReference>
<dbReference type="HOGENOM" id="CLU_098557_0_0_3"/>
<dbReference type="SUPFAM" id="SSF52980">
    <property type="entry name" value="Restriction endonuclease-like"/>
    <property type="match status" value="1"/>
</dbReference>
<dbReference type="Pfam" id="PF05685">
    <property type="entry name" value="Uma2"/>
    <property type="match status" value="1"/>
</dbReference>